<accession>A0ABQ9IGR7</accession>
<evidence type="ECO:0000259" key="1">
    <source>
        <dbReference type="Pfam" id="PF07686"/>
    </source>
</evidence>
<proteinExistence type="predicted"/>
<gene>
    <name evidence="2" type="ORF">PR048_001215</name>
</gene>
<dbReference type="InterPro" id="IPR013106">
    <property type="entry name" value="Ig_V-set"/>
</dbReference>
<dbReference type="Proteomes" id="UP001159363">
    <property type="component" value="Chromosome 1"/>
</dbReference>
<protein>
    <recommendedName>
        <fullName evidence="1">Immunoglobulin V-set domain-containing protein</fullName>
    </recommendedName>
</protein>
<sequence>MVCAPFVVAAGGWSAQGQEIPIYIWYDSYPTHSGEGYEGRVSRVSANSPYGLASLNLTNIRESDQGWYECKVVFLNRSPNQHKNGTWFHLDVHGKRTCLT</sequence>
<dbReference type="Pfam" id="PF07686">
    <property type="entry name" value="V-set"/>
    <property type="match status" value="1"/>
</dbReference>
<dbReference type="InterPro" id="IPR013783">
    <property type="entry name" value="Ig-like_fold"/>
</dbReference>
<dbReference type="SUPFAM" id="SSF48726">
    <property type="entry name" value="Immunoglobulin"/>
    <property type="match status" value="1"/>
</dbReference>
<dbReference type="EMBL" id="JARBHB010000001">
    <property type="protein sequence ID" value="KAJ8895875.1"/>
    <property type="molecule type" value="Genomic_DNA"/>
</dbReference>
<organism evidence="2 3">
    <name type="scientific">Dryococelus australis</name>
    <dbReference type="NCBI Taxonomy" id="614101"/>
    <lineage>
        <taxon>Eukaryota</taxon>
        <taxon>Metazoa</taxon>
        <taxon>Ecdysozoa</taxon>
        <taxon>Arthropoda</taxon>
        <taxon>Hexapoda</taxon>
        <taxon>Insecta</taxon>
        <taxon>Pterygota</taxon>
        <taxon>Neoptera</taxon>
        <taxon>Polyneoptera</taxon>
        <taxon>Phasmatodea</taxon>
        <taxon>Verophasmatodea</taxon>
        <taxon>Anareolatae</taxon>
        <taxon>Phasmatidae</taxon>
        <taxon>Eurycanthinae</taxon>
        <taxon>Dryococelus</taxon>
    </lineage>
</organism>
<comment type="caution">
    <text evidence="2">The sequence shown here is derived from an EMBL/GenBank/DDBJ whole genome shotgun (WGS) entry which is preliminary data.</text>
</comment>
<evidence type="ECO:0000313" key="3">
    <source>
        <dbReference type="Proteomes" id="UP001159363"/>
    </source>
</evidence>
<feature type="domain" description="Immunoglobulin V-set" evidence="1">
    <location>
        <begin position="22"/>
        <end position="89"/>
    </location>
</feature>
<name>A0ABQ9IGR7_9NEOP</name>
<dbReference type="Gene3D" id="2.60.40.10">
    <property type="entry name" value="Immunoglobulins"/>
    <property type="match status" value="1"/>
</dbReference>
<dbReference type="InterPro" id="IPR036179">
    <property type="entry name" value="Ig-like_dom_sf"/>
</dbReference>
<evidence type="ECO:0000313" key="2">
    <source>
        <dbReference type="EMBL" id="KAJ8895875.1"/>
    </source>
</evidence>
<keyword evidence="3" id="KW-1185">Reference proteome</keyword>
<reference evidence="2 3" key="1">
    <citation type="submission" date="2023-02" db="EMBL/GenBank/DDBJ databases">
        <title>LHISI_Scaffold_Assembly.</title>
        <authorList>
            <person name="Stuart O.P."/>
            <person name="Cleave R."/>
            <person name="Magrath M.J.L."/>
            <person name="Mikheyev A.S."/>
        </authorList>
    </citation>
    <scope>NUCLEOTIDE SEQUENCE [LARGE SCALE GENOMIC DNA]</scope>
    <source>
        <strain evidence="2">Daus_M_001</strain>
        <tissue evidence="2">Leg muscle</tissue>
    </source>
</reference>